<sequence length="48" mass="5154">YAPAVGEEKQLQTHEADDSIYQTTLGSVTEQGISTFTMFLSLSSVSGQ</sequence>
<proteinExistence type="predicted"/>
<comment type="caution">
    <text evidence="1">The sequence shown here is derived from an EMBL/GenBank/DDBJ whole genome shotgun (WGS) entry which is preliminary data.</text>
</comment>
<evidence type="ECO:0000313" key="2">
    <source>
        <dbReference type="Proteomes" id="UP000663848"/>
    </source>
</evidence>
<feature type="non-terminal residue" evidence="1">
    <location>
        <position position="1"/>
    </location>
</feature>
<protein>
    <submittedName>
        <fullName evidence="1">Uncharacterized protein</fullName>
    </submittedName>
</protein>
<gene>
    <name evidence="1" type="ORF">QYT958_LOCUS48600</name>
</gene>
<name>A0A822GJY4_9BILA</name>
<dbReference type="Proteomes" id="UP000663848">
    <property type="component" value="Unassembled WGS sequence"/>
</dbReference>
<reference evidence="1" key="1">
    <citation type="submission" date="2021-02" db="EMBL/GenBank/DDBJ databases">
        <authorList>
            <person name="Nowell W R."/>
        </authorList>
    </citation>
    <scope>NUCLEOTIDE SEQUENCE</scope>
</reference>
<dbReference type="EMBL" id="CAJOBR010099838">
    <property type="protein sequence ID" value="CAF5151519.1"/>
    <property type="molecule type" value="Genomic_DNA"/>
</dbReference>
<accession>A0A822GJY4</accession>
<dbReference type="AlphaFoldDB" id="A0A822GJY4"/>
<evidence type="ECO:0000313" key="1">
    <source>
        <dbReference type="EMBL" id="CAF5151519.1"/>
    </source>
</evidence>
<organism evidence="1 2">
    <name type="scientific">Rotaria socialis</name>
    <dbReference type="NCBI Taxonomy" id="392032"/>
    <lineage>
        <taxon>Eukaryota</taxon>
        <taxon>Metazoa</taxon>
        <taxon>Spiralia</taxon>
        <taxon>Gnathifera</taxon>
        <taxon>Rotifera</taxon>
        <taxon>Eurotatoria</taxon>
        <taxon>Bdelloidea</taxon>
        <taxon>Philodinida</taxon>
        <taxon>Philodinidae</taxon>
        <taxon>Rotaria</taxon>
    </lineage>
</organism>